<feature type="chain" id="PRO_5009843358" evidence="1">
    <location>
        <begin position="27"/>
        <end position="230"/>
    </location>
</feature>
<dbReference type="EMBL" id="LIPY01000100">
    <property type="protein sequence ID" value="KWX77595.1"/>
    <property type="molecule type" value="Genomic_DNA"/>
</dbReference>
<reference evidence="3 5" key="2">
    <citation type="submission" date="2016-10" db="EMBL/GenBank/DDBJ databases">
        <authorList>
            <person name="de Groot N.N."/>
        </authorList>
    </citation>
    <scope>NUCLEOTIDE SEQUENCE [LARGE SCALE GENOMIC DNA]</scope>
    <source>
        <strain evidence="3 5">CGMCC 1.10239</strain>
    </source>
</reference>
<dbReference type="AlphaFoldDB" id="A0A1G9Y8T0"/>
<organism evidence="3 5">
    <name type="scientific">Paenibacillus jilunlii</name>
    <dbReference type="NCBI Taxonomy" id="682956"/>
    <lineage>
        <taxon>Bacteria</taxon>
        <taxon>Bacillati</taxon>
        <taxon>Bacillota</taxon>
        <taxon>Bacilli</taxon>
        <taxon>Bacillales</taxon>
        <taxon>Paenibacillaceae</taxon>
        <taxon>Paenibacillus</taxon>
    </lineage>
</organism>
<reference evidence="2 4" key="1">
    <citation type="submission" date="2015-08" db="EMBL/GenBank/DDBJ databases">
        <title>Genome of Paenibacillus jilunlii.</title>
        <authorList>
            <person name="Sant'Anna F.H."/>
            <person name="Ambrosini A."/>
            <person name="Souza R."/>
            <person name="Bach E."/>
            <person name="Fernandes G."/>
            <person name="Balsanelli E."/>
            <person name="Baura V.A."/>
            <person name="Pedrosa F.O."/>
            <person name="Souza E.M."/>
            <person name="Passaglia L."/>
        </authorList>
    </citation>
    <scope>NUCLEOTIDE SEQUENCE [LARGE SCALE GENOMIC DNA]</scope>
    <source>
        <strain evidence="2 4">DSM 23019</strain>
    </source>
</reference>
<name>A0A1G9Y8T0_9BACL</name>
<evidence type="ECO:0000313" key="5">
    <source>
        <dbReference type="Proteomes" id="UP000182783"/>
    </source>
</evidence>
<proteinExistence type="predicted"/>
<evidence type="ECO:0000313" key="3">
    <source>
        <dbReference type="EMBL" id="SDN05504.1"/>
    </source>
</evidence>
<gene>
    <name evidence="2" type="ORF">AML91_07365</name>
    <name evidence="3" type="ORF">SAMN05216191_12551</name>
</gene>
<evidence type="ECO:0000256" key="1">
    <source>
        <dbReference type="SAM" id="SignalP"/>
    </source>
</evidence>
<accession>A0A1G9Y8T0</accession>
<dbReference type="RefSeq" id="WP_062521497.1">
    <property type="nucleotide sequence ID" value="NZ_CP048429.1"/>
</dbReference>
<sequence length="230" mass="23895">MNYNLKLRKIALSTLLLSAVASPVFADAGNGTPTDGSKSTETSVTASAVKPVDSIFITAAFPGLLDLVATYAPDTAQEWKDVLAKYEKITGLTAVVTNHPQVVHAIPLPDGDASSNPQAKTIVIGQAVAATPGVNPDNLIPAPIALERTENGKHKAVSAAIDVSERGTATIIEAAAPSVADIAFITAQTELSEAIESKDAAAIKQSLNELLKQYKILVSQLEGIEPTSKS</sequence>
<evidence type="ECO:0000313" key="4">
    <source>
        <dbReference type="Proteomes" id="UP000070252"/>
    </source>
</evidence>
<dbReference type="EMBL" id="FNGM01000025">
    <property type="protein sequence ID" value="SDN05504.1"/>
    <property type="molecule type" value="Genomic_DNA"/>
</dbReference>
<keyword evidence="4" id="KW-1185">Reference proteome</keyword>
<dbReference type="Proteomes" id="UP000070252">
    <property type="component" value="Unassembled WGS sequence"/>
</dbReference>
<dbReference type="Proteomes" id="UP000182783">
    <property type="component" value="Unassembled WGS sequence"/>
</dbReference>
<feature type="signal peptide" evidence="1">
    <location>
        <begin position="1"/>
        <end position="26"/>
    </location>
</feature>
<protein>
    <submittedName>
        <fullName evidence="3">Uncharacterized protein</fullName>
    </submittedName>
</protein>
<evidence type="ECO:0000313" key="2">
    <source>
        <dbReference type="EMBL" id="KWX77595.1"/>
    </source>
</evidence>
<dbReference type="OrthoDB" id="2625511at2"/>
<keyword evidence="1" id="KW-0732">Signal</keyword>